<comment type="similarity">
    <text evidence="4">Belongs to the peptidase M13 family.</text>
</comment>
<dbReference type="InterPro" id="IPR008753">
    <property type="entry name" value="Peptidase_M13_N"/>
</dbReference>
<dbReference type="Pfam" id="PF05649">
    <property type="entry name" value="Peptidase_M13_N"/>
    <property type="match status" value="1"/>
</dbReference>
<keyword evidence="7" id="KW-1003">Cell membrane</keyword>
<keyword evidence="10 30" id="KW-0812">Transmembrane</keyword>
<keyword evidence="12" id="KW-0479">Metal-binding</keyword>
<evidence type="ECO:0000256" key="15">
    <source>
        <dbReference type="ARBA" id="ARBA00022968"/>
    </source>
</evidence>
<dbReference type="GO" id="GO:0016485">
    <property type="term" value="P:protein processing"/>
    <property type="evidence" value="ECO:0007669"/>
    <property type="project" value="TreeGrafter"/>
</dbReference>
<dbReference type="PANTHER" id="PTHR11733:SF114">
    <property type="entry name" value="NEPRILYSIN"/>
    <property type="match status" value="1"/>
</dbReference>
<evidence type="ECO:0000259" key="31">
    <source>
        <dbReference type="Pfam" id="PF01431"/>
    </source>
</evidence>
<comment type="subcellular location">
    <subcellularLocation>
        <location evidence="3">Cell membrane</location>
        <topology evidence="3">Single-pass type II membrane protein</topology>
    </subcellularLocation>
</comment>
<evidence type="ECO:0000256" key="17">
    <source>
        <dbReference type="ARBA" id="ARBA00023049"/>
    </source>
</evidence>
<dbReference type="PANTHER" id="PTHR11733">
    <property type="entry name" value="ZINC METALLOPROTEASE FAMILY M13 NEPRILYSIN-RELATED"/>
    <property type="match status" value="1"/>
</dbReference>
<evidence type="ECO:0000256" key="25">
    <source>
        <dbReference type="ARBA" id="ARBA00032584"/>
    </source>
</evidence>
<comment type="catalytic activity">
    <reaction evidence="28">
        <text>neurotensin + H2O = neurotensin(1-11) + L-isoleucyl-L-leucine</text>
        <dbReference type="Rhea" id="RHEA:71475"/>
        <dbReference type="ChEBI" id="CHEBI:15377"/>
        <dbReference type="ChEBI" id="CHEBI:147362"/>
        <dbReference type="ChEBI" id="CHEBI:190704"/>
        <dbReference type="ChEBI" id="CHEBI:190706"/>
    </reaction>
    <physiologicalReaction direction="left-to-right" evidence="28">
        <dbReference type="Rhea" id="RHEA:71476"/>
    </physiologicalReaction>
</comment>
<feature type="domain" description="Peptidase M13 N-terminal" evidence="32">
    <location>
        <begin position="96"/>
        <end position="487"/>
    </location>
</feature>
<evidence type="ECO:0000256" key="12">
    <source>
        <dbReference type="ARBA" id="ARBA00022723"/>
    </source>
</evidence>
<evidence type="ECO:0000256" key="10">
    <source>
        <dbReference type="ARBA" id="ARBA00022692"/>
    </source>
</evidence>
<comment type="catalytic activity">
    <reaction evidence="29">
        <text>substance P + H2O = substance P(1-9) + L-Leu-L-Met-NH2</text>
        <dbReference type="Rhea" id="RHEA:71459"/>
        <dbReference type="ChEBI" id="CHEBI:15377"/>
        <dbReference type="ChEBI" id="CHEBI:190692"/>
        <dbReference type="ChEBI" id="CHEBI:190693"/>
        <dbReference type="ChEBI" id="CHEBI:190700"/>
    </reaction>
    <physiologicalReaction direction="left-to-right" evidence="29">
        <dbReference type="Rhea" id="RHEA:71460"/>
    </physiologicalReaction>
</comment>
<dbReference type="InterPro" id="IPR042089">
    <property type="entry name" value="Peptidase_M13_dom_2"/>
</dbReference>
<dbReference type="InterPro" id="IPR000718">
    <property type="entry name" value="Peptidase_M13"/>
</dbReference>
<evidence type="ECO:0000256" key="16">
    <source>
        <dbReference type="ARBA" id="ARBA00022989"/>
    </source>
</evidence>
<evidence type="ECO:0000259" key="32">
    <source>
        <dbReference type="Pfam" id="PF05649"/>
    </source>
</evidence>
<dbReference type="Proteomes" id="UP000261380">
    <property type="component" value="Unplaced"/>
</dbReference>
<keyword evidence="9" id="KW-0645">Protease</keyword>
<dbReference type="PROSITE" id="PS51885">
    <property type="entry name" value="NEPRILYSIN"/>
    <property type="match status" value="1"/>
</dbReference>
<keyword evidence="15" id="KW-0735">Signal-anchor</keyword>
<evidence type="ECO:0000256" key="9">
    <source>
        <dbReference type="ARBA" id="ARBA00022670"/>
    </source>
</evidence>
<dbReference type="InterPro" id="IPR018497">
    <property type="entry name" value="Peptidase_M13_C"/>
</dbReference>
<dbReference type="InterPro" id="IPR024079">
    <property type="entry name" value="MetalloPept_cat_dom_sf"/>
</dbReference>
<keyword evidence="11" id="KW-0519">Myristate</keyword>
<organism evidence="33 34">
    <name type="scientific">Xiphophorus couchianus</name>
    <name type="common">Monterrey platyfish</name>
    <dbReference type="NCBI Taxonomy" id="32473"/>
    <lineage>
        <taxon>Eukaryota</taxon>
        <taxon>Metazoa</taxon>
        <taxon>Chordata</taxon>
        <taxon>Craniata</taxon>
        <taxon>Vertebrata</taxon>
        <taxon>Euteleostomi</taxon>
        <taxon>Actinopterygii</taxon>
        <taxon>Neopterygii</taxon>
        <taxon>Teleostei</taxon>
        <taxon>Neoteleostei</taxon>
        <taxon>Acanthomorphata</taxon>
        <taxon>Ovalentaria</taxon>
        <taxon>Atherinomorphae</taxon>
        <taxon>Cyprinodontiformes</taxon>
        <taxon>Poeciliidae</taxon>
        <taxon>Poeciliinae</taxon>
        <taxon>Xiphophorus</taxon>
    </lineage>
</organism>
<keyword evidence="13" id="KW-0378">Hydrolase</keyword>
<evidence type="ECO:0000256" key="30">
    <source>
        <dbReference type="SAM" id="Phobius"/>
    </source>
</evidence>
<evidence type="ECO:0000256" key="23">
    <source>
        <dbReference type="ARBA" id="ARBA00031362"/>
    </source>
</evidence>
<keyword evidence="16 30" id="KW-1133">Transmembrane helix</keyword>
<dbReference type="EC" id="3.4.24.11" evidence="5"/>
<evidence type="ECO:0000256" key="4">
    <source>
        <dbReference type="ARBA" id="ARBA00007357"/>
    </source>
</evidence>
<dbReference type="GO" id="GO:0005886">
    <property type="term" value="C:plasma membrane"/>
    <property type="evidence" value="ECO:0007669"/>
    <property type="project" value="UniProtKB-SubCell"/>
</dbReference>
<comment type="catalytic activity">
    <reaction evidence="1">
        <text>Preferential cleavage of polypeptides between hydrophobic residues, particularly with Phe or Tyr at P1'.</text>
        <dbReference type="EC" id="3.4.24.11"/>
    </reaction>
</comment>
<feature type="domain" description="Peptidase M13 C-terminal" evidence="31">
    <location>
        <begin position="561"/>
        <end position="717"/>
    </location>
</feature>
<dbReference type="AlphaFoldDB" id="A0A3B5M6K1"/>
<evidence type="ECO:0000256" key="24">
    <source>
        <dbReference type="ARBA" id="ARBA00031486"/>
    </source>
</evidence>
<evidence type="ECO:0000256" key="6">
    <source>
        <dbReference type="ARBA" id="ARBA00022077"/>
    </source>
</evidence>
<reference evidence="33" key="2">
    <citation type="submission" date="2025-09" db="UniProtKB">
        <authorList>
            <consortium name="Ensembl"/>
        </authorList>
    </citation>
    <scope>IDENTIFICATION</scope>
</reference>
<evidence type="ECO:0000256" key="3">
    <source>
        <dbReference type="ARBA" id="ARBA00004401"/>
    </source>
</evidence>
<keyword evidence="21" id="KW-0449">Lipoprotein</keyword>
<reference evidence="33" key="1">
    <citation type="submission" date="2025-08" db="UniProtKB">
        <authorList>
            <consortium name="Ensembl"/>
        </authorList>
    </citation>
    <scope>IDENTIFICATION</scope>
</reference>
<evidence type="ECO:0000256" key="18">
    <source>
        <dbReference type="ARBA" id="ARBA00023136"/>
    </source>
</evidence>
<dbReference type="Ensembl" id="ENSXCOT00000015671.1">
    <property type="protein sequence ID" value="ENSXCOP00000015479.1"/>
    <property type="gene ID" value="ENSXCOG00000011697.1"/>
</dbReference>
<evidence type="ECO:0000313" key="33">
    <source>
        <dbReference type="Ensembl" id="ENSXCOP00000015479.1"/>
    </source>
</evidence>
<dbReference type="GO" id="GO:0046872">
    <property type="term" value="F:metal ion binding"/>
    <property type="evidence" value="ECO:0007669"/>
    <property type="project" value="UniProtKB-KW"/>
</dbReference>
<protein>
    <recommendedName>
        <fullName evidence="6">Neprilysin</fullName>
        <ecNumber evidence="5">3.4.24.11</ecNumber>
    </recommendedName>
    <alternativeName>
        <fullName evidence="25">Atriopeptidase</fullName>
    </alternativeName>
    <alternativeName>
        <fullName evidence="23">Enkephalinase</fullName>
    </alternativeName>
    <alternativeName>
        <fullName evidence="22">Neutral endopeptidase 24.11</fullName>
    </alternativeName>
    <alternativeName>
        <fullName evidence="24">Skin fibroblast elastase</fullName>
    </alternativeName>
</protein>
<dbReference type="STRING" id="32473.ENSXCOP00000015479"/>
<sequence length="718" mass="83110">VPIHILGYHSDGELIQPAGERGDLRMTETNTPKSAKKPRWTSLEIGLITIVSLLFIVIVALVILFATQKTDEICTTADCTQSASRLIENMDATVDPCDNFYQYACGGWLKKNIIPETSSRYSTFDILRDDLEVILKGVLEKNVERETAALTKAKTLYKSCINESLIELRGGAPLRDMLPDISEWPMAVDNWEEDYGKTWRLEDVIARLNWKYGTQLLVNFFVGTDDRDSTSYIIHETLLVFMKRVLPTIILQACRAYEQFMFDLAKLIRSDRGLEINETHIREEVTRVVDLERDIANATDTPEDRNNPVLLYNKMELGELNRNFTLEIDSQMFNWSYFTAKIMDTVNISVPESEKIINYSPNYYRRLNFVLAKYTKRDLQNYMVWRFAMTMVVGLSRAYRDTRKAFRKCVNGLTEVIFVLLLIQLELMNNNNSNSRPENLFMMHMEEMIKDIREVFISNLDDLSWMDEETKKAAEEKARAIRERIGYSEDIMNDKYLNNEYKDLSYSGEEYFENILQNLEYVQKKRLRRLRVKVNKEEWVTGAAVVNAFYSAMADICSVSLGRNYDKDGDLKDWWTPESIHRFLELSKCIVDQYSNFSWDLANGLHLNGNNTLGENIADNGGIRQAYQAYKNFVKQHGEEPQLPGIDLSHDQLFFLNFAQIWCGSHRPEQAVNSIKVDVHSPGMFRVLGSLQNFPEFAKAFNCNKSSNMVSDNVCRVW</sequence>
<keyword evidence="34" id="KW-1185">Reference proteome</keyword>
<evidence type="ECO:0000256" key="27">
    <source>
        <dbReference type="ARBA" id="ARBA00048093"/>
    </source>
</evidence>
<keyword evidence="19" id="KW-1015">Disulfide bond</keyword>
<comment type="catalytic activity">
    <reaction evidence="26">
        <text>neurotensin + H2O = neurotensin(1-10) + L-tyrosyl-L-isoleucyl-L-leucine</text>
        <dbReference type="Rhea" id="RHEA:71479"/>
        <dbReference type="ChEBI" id="CHEBI:15377"/>
        <dbReference type="ChEBI" id="CHEBI:147362"/>
        <dbReference type="ChEBI" id="CHEBI:190705"/>
        <dbReference type="ChEBI" id="CHEBI:190707"/>
    </reaction>
    <physiologicalReaction direction="left-to-right" evidence="26">
        <dbReference type="Rhea" id="RHEA:71480"/>
    </physiologicalReaction>
</comment>
<keyword evidence="20" id="KW-0325">Glycoprotein</keyword>
<evidence type="ECO:0000256" key="22">
    <source>
        <dbReference type="ARBA" id="ARBA00031127"/>
    </source>
</evidence>
<keyword evidence="14" id="KW-0862">Zinc</keyword>
<evidence type="ECO:0000256" key="19">
    <source>
        <dbReference type="ARBA" id="ARBA00023157"/>
    </source>
</evidence>
<evidence type="ECO:0000256" key="5">
    <source>
        <dbReference type="ARBA" id="ARBA00012521"/>
    </source>
</evidence>
<evidence type="ECO:0000256" key="13">
    <source>
        <dbReference type="ARBA" id="ARBA00022801"/>
    </source>
</evidence>
<dbReference type="Pfam" id="PF01431">
    <property type="entry name" value="Peptidase_M13"/>
    <property type="match status" value="1"/>
</dbReference>
<gene>
    <name evidence="33" type="primary">MME</name>
</gene>
<keyword evidence="17" id="KW-0482">Metalloprotease</keyword>
<evidence type="ECO:0000256" key="26">
    <source>
        <dbReference type="ARBA" id="ARBA00047638"/>
    </source>
</evidence>
<evidence type="ECO:0000256" key="29">
    <source>
        <dbReference type="ARBA" id="ARBA00049470"/>
    </source>
</evidence>
<evidence type="ECO:0000256" key="11">
    <source>
        <dbReference type="ARBA" id="ARBA00022707"/>
    </source>
</evidence>
<keyword evidence="18 30" id="KW-0472">Membrane</keyword>
<evidence type="ECO:0000256" key="28">
    <source>
        <dbReference type="ARBA" id="ARBA00049273"/>
    </source>
</evidence>
<dbReference type="GO" id="GO:0097242">
    <property type="term" value="P:amyloid-beta clearance"/>
    <property type="evidence" value="ECO:0007669"/>
    <property type="project" value="TreeGrafter"/>
</dbReference>
<comment type="cofactor">
    <cofactor evidence="2">
        <name>Zn(2+)</name>
        <dbReference type="ChEBI" id="CHEBI:29105"/>
    </cofactor>
</comment>
<dbReference type="Gene3D" id="3.40.390.10">
    <property type="entry name" value="Collagenase (Catalytic Domain)"/>
    <property type="match status" value="2"/>
</dbReference>
<evidence type="ECO:0000256" key="20">
    <source>
        <dbReference type="ARBA" id="ARBA00023180"/>
    </source>
</evidence>
<dbReference type="Gene3D" id="1.10.1380.10">
    <property type="entry name" value="Neutral endopeptidase , domain2"/>
    <property type="match status" value="1"/>
</dbReference>
<dbReference type="CDD" id="cd08662">
    <property type="entry name" value="M13"/>
    <property type="match status" value="1"/>
</dbReference>
<name>A0A3B5M6K1_9TELE</name>
<dbReference type="SUPFAM" id="SSF55486">
    <property type="entry name" value="Metalloproteases ('zincins'), catalytic domain"/>
    <property type="match status" value="1"/>
</dbReference>
<evidence type="ECO:0000256" key="1">
    <source>
        <dbReference type="ARBA" id="ARBA00000716"/>
    </source>
</evidence>
<dbReference type="PRINTS" id="PR00786">
    <property type="entry name" value="NEPRILYSIN"/>
</dbReference>
<evidence type="ECO:0000256" key="2">
    <source>
        <dbReference type="ARBA" id="ARBA00001947"/>
    </source>
</evidence>
<evidence type="ECO:0000256" key="8">
    <source>
        <dbReference type="ARBA" id="ARBA00022553"/>
    </source>
</evidence>
<dbReference type="GeneTree" id="ENSGT00940000156745"/>
<feature type="transmembrane region" description="Helical" evidence="30">
    <location>
        <begin position="45"/>
        <end position="66"/>
    </location>
</feature>
<keyword evidence="8" id="KW-0597">Phosphoprotein</keyword>
<evidence type="ECO:0000256" key="7">
    <source>
        <dbReference type="ARBA" id="ARBA00022475"/>
    </source>
</evidence>
<accession>A0A3B5M6K1</accession>
<evidence type="ECO:0000256" key="21">
    <source>
        <dbReference type="ARBA" id="ARBA00023288"/>
    </source>
</evidence>
<proteinExistence type="inferred from homology"/>
<evidence type="ECO:0000256" key="14">
    <source>
        <dbReference type="ARBA" id="ARBA00022833"/>
    </source>
</evidence>
<dbReference type="GO" id="GO:0004222">
    <property type="term" value="F:metalloendopeptidase activity"/>
    <property type="evidence" value="ECO:0007669"/>
    <property type="project" value="UniProtKB-EC"/>
</dbReference>
<comment type="catalytic activity">
    <reaction evidence="27">
        <text>substance P + H2O = substance P(1-7) + L-Phe-Gly-L-Leu-L-Met-NH2</text>
        <dbReference type="Rhea" id="RHEA:71467"/>
        <dbReference type="ChEBI" id="CHEBI:15377"/>
        <dbReference type="ChEBI" id="CHEBI:190692"/>
        <dbReference type="ChEBI" id="CHEBI:190695"/>
        <dbReference type="ChEBI" id="CHEBI:190698"/>
    </reaction>
    <physiologicalReaction direction="left-to-right" evidence="27">
        <dbReference type="Rhea" id="RHEA:71468"/>
    </physiologicalReaction>
</comment>
<evidence type="ECO:0000313" key="34">
    <source>
        <dbReference type="Proteomes" id="UP000261380"/>
    </source>
</evidence>